<dbReference type="AlphaFoldDB" id="Q023F6"/>
<dbReference type="PANTHER" id="PTHR19328:SF53">
    <property type="entry name" value="MEMBRANE PROTEIN"/>
    <property type="match status" value="1"/>
</dbReference>
<dbReference type="InterPro" id="IPR012938">
    <property type="entry name" value="Glc/Sorbosone_DH"/>
</dbReference>
<dbReference type="InterPro" id="IPR017803">
    <property type="entry name" value="CHP03437_C"/>
</dbReference>
<dbReference type="EMBL" id="CP000473">
    <property type="protein sequence ID" value="ABJ83890.1"/>
    <property type="molecule type" value="Genomic_DNA"/>
</dbReference>
<organism evidence="3">
    <name type="scientific">Solibacter usitatus (strain Ellin6076)</name>
    <dbReference type="NCBI Taxonomy" id="234267"/>
    <lineage>
        <taxon>Bacteria</taxon>
        <taxon>Pseudomonadati</taxon>
        <taxon>Acidobacteriota</taxon>
        <taxon>Terriglobia</taxon>
        <taxon>Bryobacterales</taxon>
        <taxon>Solibacteraceae</taxon>
        <taxon>Candidatus Solibacter</taxon>
    </lineage>
</organism>
<dbReference type="HOGENOM" id="CLU_408766_0_0_0"/>
<keyword evidence="1" id="KW-0732">Signal</keyword>
<feature type="chain" id="PRO_5004163798" evidence="1">
    <location>
        <begin position="22"/>
        <end position="672"/>
    </location>
</feature>
<evidence type="ECO:0000259" key="2">
    <source>
        <dbReference type="Pfam" id="PF07995"/>
    </source>
</evidence>
<feature type="domain" description="Glucose/Sorbosone dehydrogenase" evidence="2">
    <location>
        <begin position="94"/>
        <end position="354"/>
    </location>
</feature>
<evidence type="ECO:0000313" key="3">
    <source>
        <dbReference type="EMBL" id="ABJ83890.1"/>
    </source>
</evidence>
<dbReference type="InterPro" id="IPR011042">
    <property type="entry name" value="6-blade_b-propeller_TolB-like"/>
</dbReference>
<dbReference type="InParanoid" id="Q023F6"/>
<reference evidence="3" key="1">
    <citation type="submission" date="2006-10" db="EMBL/GenBank/DDBJ databases">
        <title>Complete sequence of Solibacter usitatus Ellin6076.</title>
        <authorList>
            <consortium name="US DOE Joint Genome Institute"/>
            <person name="Copeland A."/>
            <person name="Lucas S."/>
            <person name="Lapidus A."/>
            <person name="Barry K."/>
            <person name="Detter J.C."/>
            <person name="Glavina del Rio T."/>
            <person name="Hammon N."/>
            <person name="Israni S."/>
            <person name="Dalin E."/>
            <person name="Tice H."/>
            <person name="Pitluck S."/>
            <person name="Thompson L.S."/>
            <person name="Brettin T."/>
            <person name="Bruce D."/>
            <person name="Han C."/>
            <person name="Tapia R."/>
            <person name="Gilna P."/>
            <person name="Schmutz J."/>
            <person name="Larimer F."/>
            <person name="Land M."/>
            <person name="Hauser L."/>
            <person name="Kyrpides N."/>
            <person name="Mikhailova N."/>
            <person name="Janssen P.H."/>
            <person name="Kuske C.R."/>
            <person name="Richardson P."/>
        </authorList>
    </citation>
    <scope>NUCLEOTIDE SEQUENCE</scope>
    <source>
        <strain evidence="3">Ellin6076</strain>
    </source>
</reference>
<dbReference type="InterPro" id="IPR011041">
    <property type="entry name" value="Quinoprot_gluc/sorb_DH_b-prop"/>
</dbReference>
<dbReference type="Pfam" id="PF07995">
    <property type="entry name" value="GSDH"/>
    <property type="match status" value="1"/>
</dbReference>
<proteinExistence type="predicted"/>
<dbReference type="NCBIfam" id="TIGR03437">
    <property type="entry name" value="Soli_cterm"/>
    <property type="match status" value="1"/>
</dbReference>
<protein>
    <submittedName>
        <fullName evidence="3">NHL repeat containing protein</fullName>
    </submittedName>
</protein>
<dbReference type="STRING" id="234267.Acid_2904"/>
<feature type="signal peptide" evidence="1">
    <location>
        <begin position="1"/>
        <end position="21"/>
    </location>
</feature>
<dbReference type="Gene3D" id="2.120.10.30">
    <property type="entry name" value="TolB, C-terminal domain"/>
    <property type="match status" value="1"/>
</dbReference>
<dbReference type="PANTHER" id="PTHR19328">
    <property type="entry name" value="HEDGEHOG-INTERACTING PROTEIN"/>
    <property type="match status" value="1"/>
</dbReference>
<dbReference type="KEGG" id="sus:Acid_2904"/>
<dbReference type="OrthoDB" id="9770043at2"/>
<dbReference type="SUPFAM" id="SSF50952">
    <property type="entry name" value="Soluble quinoprotein glucose dehydrogenase"/>
    <property type="match status" value="1"/>
</dbReference>
<gene>
    <name evidence="3" type="ordered locus">Acid_2904</name>
</gene>
<name>Q023F6_SOLUE</name>
<accession>Q023F6</accession>
<sequence precursor="true">MKKLFFSVPAGLLAISGLLVWADANPTNVLTGSAAFSSVQTQKPGIFCRLTPADFPQPYATQSVTAFPQVVARPAGVMPQALPGFNVNLYASGLRTPRAMKRAPNGDVFLAETGSGQIRVYRGAGADGKPLLERVFATGLGSVFGMAFFPSGDNPAWLYVSNTTTVLRFAYKRDDLSATGNAETIITGLPAGGHITRDLAFSLDGQSLFVALGSQSNADDPDDHPADRNRANVLEYTPEGKFVGVYGSGIRNPVGLAVNPTTGELWCSVNERDGLGDNLVPDYITHIERGGFYGWPWFYTGGNQDPRQAGKHPELKSKVIVPDVLLQPHNASLQMMFYEGAQFPAEYKGDIFAAQHGSWNRSVRSGYEVIRVPLKDGKANGVYEDFLTGFVLENGAVWGRPVGVAAASDGSLLVSDDGSGSIWRVSHDVSSAGALTATSAASYVAGTLAPEAICTLFGTVLASSTSTASTTPLPTSVDGVQVQIKDSAGVTRNAPLFYVSPTQISFQNPSGVSSGAATITVVLNGTIVGQGTAVVEPVAPGLFTANANGQGVAAALALRVKSDGSQIVEPLSRFNQTTNQFEPAPLSLGDASDQLFLLAFGTGFRNRTSLANVTATIGGTNATVTYSGAQGDFTGLDQANIRIPASLSGLGNVDVVLSVDGERSNTVVINVQ</sequence>
<evidence type="ECO:0000256" key="1">
    <source>
        <dbReference type="SAM" id="SignalP"/>
    </source>
</evidence>
<dbReference type="eggNOG" id="COG2133">
    <property type="taxonomic scope" value="Bacteria"/>
</dbReference>